<dbReference type="InterPro" id="IPR036638">
    <property type="entry name" value="HLH_DNA-bd_sf"/>
</dbReference>
<evidence type="ECO:0000313" key="7">
    <source>
        <dbReference type="Proteomes" id="UP000515204"/>
    </source>
</evidence>
<dbReference type="Pfam" id="PF00010">
    <property type="entry name" value="HLH"/>
    <property type="match status" value="1"/>
</dbReference>
<dbReference type="InterPro" id="IPR011598">
    <property type="entry name" value="bHLH_dom"/>
</dbReference>
<evidence type="ECO:0000313" key="8">
    <source>
        <dbReference type="RefSeq" id="XP_014470077.1"/>
    </source>
</evidence>
<dbReference type="SMART" id="SM00353">
    <property type="entry name" value="HLH"/>
    <property type="match status" value="1"/>
</dbReference>
<dbReference type="GO" id="GO:0005634">
    <property type="term" value="C:nucleus"/>
    <property type="evidence" value="ECO:0007669"/>
    <property type="project" value="UniProtKB-SubCell"/>
</dbReference>
<dbReference type="Gene3D" id="4.10.280.10">
    <property type="entry name" value="Helix-loop-helix DNA-binding domain"/>
    <property type="match status" value="1"/>
</dbReference>
<feature type="coiled-coil region" evidence="5">
    <location>
        <begin position="177"/>
        <end position="221"/>
    </location>
</feature>
<dbReference type="GO" id="GO:0046983">
    <property type="term" value="F:protein dimerization activity"/>
    <property type="evidence" value="ECO:0007669"/>
    <property type="project" value="InterPro"/>
</dbReference>
<dbReference type="RefSeq" id="XP_014470077.1">
    <property type="nucleotide sequence ID" value="XM_014614591.1"/>
</dbReference>
<keyword evidence="2" id="KW-0805">Transcription regulation</keyword>
<organism evidence="7 8">
    <name type="scientific">Dinoponera quadriceps</name>
    <name type="common">South American ant</name>
    <dbReference type="NCBI Taxonomy" id="609295"/>
    <lineage>
        <taxon>Eukaryota</taxon>
        <taxon>Metazoa</taxon>
        <taxon>Ecdysozoa</taxon>
        <taxon>Arthropoda</taxon>
        <taxon>Hexapoda</taxon>
        <taxon>Insecta</taxon>
        <taxon>Pterygota</taxon>
        <taxon>Neoptera</taxon>
        <taxon>Endopterygota</taxon>
        <taxon>Hymenoptera</taxon>
        <taxon>Apocrita</taxon>
        <taxon>Aculeata</taxon>
        <taxon>Formicoidea</taxon>
        <taxon>Formicidae</taxon>
        <taxon>Ponerinae</taxon>
        <taxon>Ponerini</taxon>
        <taxon>Dinoponera</taxon>
    </lineage>
</organism>
<name>A0A6P3WW20_DINQU</name>
<dbReference type="GO" id="GO:0000978">
    <property type="term" value="F:RNA polymerase II cis-regulatory region sequence-specific DNA binding"/>
    <property type="evidence" value="ECO:0007669"/>
    <property type="project" value="TreeGrafter"/>
</dbReference>
<evidence type="ECO:0000256" key="1">
    <source>
        <dbReference type="ARBA" id="ARBA00004123"/>
    </source>
</evidence>
<proteinExistence type="predicted"/>
<feature type="domain" description="BHLH" evidence="6">
    <location>
        <begin position="117"/>
        <end position="180"/>
    </location>
</feature>
<reference evidence="8" key="1">
    <citation type="submission" date="2025-08" db="UniProtKB">
        <authorList>
            <consortium name="RefSeq"/>
        </authorList>
    </citation>
    <scope>IDENTIFICATION</scope>
</reference>
<evidence type="ECO:0000259" key="6">
    <source>
        <dbReference type="PROSITE" id="PS50888"/>
    </source>
</evidence>
<evidence type="ECO:0000256" key="3">
    <source>
        <dbReference type="ARBA" id="ARBA00023163"/>
    </source>
</evidence>
<gene>
    <name evidence="8" type="primary">LOC106742019</name>
</gene>
<dbReference type="GO" id="GO:0000981">
    <property type="term" value="F:DNA-binding transcription factor activity, RNA polymerase II-specific"/>
    <property type="evidence" value="ECO:0007669"/>
    <property type="project" value="TreeGrafter"/>
</dbReference>
<protein>
    <submittedName>
        <fullName evidence="8">Upstream stimulatory factor 1-like isoform X3</fullName>
    </submittedName>
</protein>
<comment type="subcellular location">
    <subcellularLocation>
        <location evidence="1">Nucleus</location>
    </subcellularLocation>
</comment>
<dbReference type="SUPFAM" id="SSF47459">
    <property type="entry name" value="HLH, helix-loop-helix DNA-binding domain"/>
    <property type="match status" value="1"/>
</dbReference>
<evidence type="ECO:0000256" key="2">
    <source>
        <dbReference type="ARBA" id="ARBA00023015"/>
    </source>
</evidence>
<keyword evidence="5" id="KW-0175">Coiled coil</keyword>
<keyword evidence="4" id="KW-0539">Nucleus</keyword>
<keyword evidence="7" id="KW-1185">Reference proteome</keyword>
<dbReference type="Proteomes" id="UP000515204">
    <property type="component" value="Unplaced"/>
</dbReference>
<dbReference type="GeneID" id="106742019"/>
<dbReference type="OrthoDB" id="690068at2759"/>
<dbReference type="CDD" id="cd11396">
    <property type="entry name" value="bHLHzip_USF"/>
    <property type="match status" value="1"/>
</dbReference>
<dbReference type="PROSITE" id="PS50888">
    <property type="entry name" value="BHLH"/>
    <property type="match status" value="1"/>
</dbReference>
<dbReference type="InterPro" id="IPR051732">
    <property type="entry name" value="USF"/>
</dbReference>
<dbReference type="PANTHER" id="PTHR46117">
    <property type="entry name" value="FI24210P1"/>
    <property type="match status" value="1"/>
</dbReference>
<evidence type="ECO:0000256" key="4">
    <source>
        <dbReference type="ARBA" id="ARBA00023242"/>
    </source>
</evidence>
<evidence type="ECO:0000256" key="5">
    <source>
        <dbReference type="SAM" id="Coils"/>
    </source>
</evidence>
<dbReference type="PANTHER" id="PTHR46117:SF3">
    <property type="entry name" value="FI24210P1"/>
    <property type="match status" value="1"/>
</dbReference>
<dbReference type="AlphaFoldDB" id="A0A6P3WW20"/>
<accession>A0A6P3WW20</accession>
<keyword evidence="3" id="KW-0804">Transcription</keyword>
<sequence>MEVINRFDTMDESADENIMGDETVGVVLEEAEIVDCEAEAEADDDNIQYHLYAVNRGDSTVTYKVLASPLNGQFYVLSNGNDVVASETARSVAPRVAKLQIEGPQSIITGIKKRDERRRVTHNEVERRRRDKINTWISKLGNLLPDCDQNANGEGDGKANGESQSKGGILARACEYIVKLREDKEKLTQSLEENVQLTEEAKNLRQVANDLRNENSKLKAQMTKDGMFILGT</sequence>